<dbReference type="Gene3D" id="3.20.20.100">
    <property type="entry name" value="NADP-dependent oxidoreductase domain"/>
    <property type="match status" value="1"/>
</dbReference>
<organism evidence="2">
    <name type="scientific">Solibacter usitatus (strain Ellin6076)</name>
    <dbReference type="NCBI Taxonomy" id="234267"/>
    <lineage>
        <taxon>Bacteria</taxon>
        <taxon>Pseudomonadati</taxon>
        <taxon>Acidobacteriota</taxon>
        <taxon>Terriglobia</taxon>
        <taxon>Bryobacterales</taxon>
        <taxon>Solibacteraceae</taxon>
        <taxon>Candidatus Solibacter</taxon>
    </lineage>
</organism>
<sequence length="333" mass="36674">MILGPHAKLVDMQYRKLGRTGFEVSDIGYGAWGIGGKQWLGGADDESLAALRHAIELGVNLIDTALAYGDGHSEELVGEIVRQAPHKIYVATKVPPKNRVWPAHAGTPIDDVFPYDYIVASAEESLRNLKLDTIDLLQLHVWNDAWVERGEWRRALEDLKRSGKVRSIGVSATEHDPDSALAVMRTGLIDAVQVIYNIFDQTPEAHMLPLAQELNIGILARVPLDEGALSGTMTADTTFPPGDFREFYFQGNRKQQVVEHVDALRKDLGAGVGLPETALRFCLSHPAVSSVIPGMRTRRHVESNASQSDLGALDAATLAILKRHAWDRNFYSL</sequence>
<accession>Q01U06</accession>
<proteinExistence type="predicted"/>
<dbReference type="PANTHER" id="PTHR43312">
    <property type="entry name" value="D-THREO-ALDOSE 1-DEHYDROGENASE"/>
    <property type="match status" value="1"/>
</dbReference>
<feature type="domain" description="NADP-dependent oxidoreductase" evidence="1">
    <location>
        <begin position="27"/>
        <end position="323"/>
    </location>
</feature>
<dbReference type="CDD" id="cd19086">
    <property type="entry name" value="AKR_AKR11C1"/>
    <property type="match status" value="1"/>
</dbReference>
<evidence type="ECO:0000313" key="2">
    <source>
        <dbReference type="EMBL" id="ABJ86864.1"/>
    </source>
</evidence>
<dbReference type="AlphaFoldDB" id="Q01U06"/>
<dbReference type="InterPro" id="IPR023210">
    <property type="entry name" value="NADP_OxRdtase_dom"/>
</dbReference>
<dbReference type="InterPro" id="IPR053135">
    <property type="entry name" value="AKR2_Oxidoreductase"/>
</dbReference>
<dbReference type="KEGG" id="sus:Acid_5923"/>
<dbReference type="EMBL" id="CP000473">
    <property type="protein sequence ID" value="ABJ86864.1"/>
    <property type="molecule type" value="Genomic_DNA"/>
</dbReference>
<dbReference type="PANTHER" id="PTHR43312:SF1">
    <property type="entry name" value="NADP-DEPENDENT OXIDOREDUCTASE DOMAIN-CONTAINING PROTEIN"/>
    <property type="match status" value="1"/>
</dbReference>
<protein>
    <submittedName>
        <fullName evidence="2">Aldo/keto reductase</fullName>
    </submittedName>
</protein>
<evidence type="ECO:0000259" key="1">
    <source>
        <dbReference type="Pfam" id="PF00248"/>
    </source>
</evidence>
<gene>
    <name evidence="2" type="ordered locus">Acid_5923</name>
</gene>
<reference evidence="2" key="1">
    <citation type="submission" date="2006-10" db="EMBL/GenBank/DDBJ databases">
        <title>Complete sequence of Solibacter usitatus Ellin6076.</title>
        <authorList>
            <consortium name="US DOE Joint Genome Institute"/>
            <person name="Copeland A."/>
            <person name="Lucas S."/>
            <person name="Lapidus A."/>
            <person name="Barry K."/>
            <person name="Detter J.C."/>
            <person name="Glavina del Rio T."/>
            <person name="Hammon N."/>
            <person name="Israni S."/>
            <person name="Dalin E."/>
            <person name="Tice H."/>
            <person name="Pitluck S."/>
            <person name="Thompson L.S."/>
            <person name="Brettin T."/>
            <person name="Bruce D."/>
            <person name="Han C."/>
            <person name="Tapia R."/>
            <person name="Gilna P."/>
            <person name="Schmutz J."/>
            <person name="Larimer F."/>
            <person name="Land M."/>
            <person name="Hauser L."/>
            <person name="Kyrpides N."/>
            <person name="Mikhailova N."/>
            <person name="Janssen P.H."/>
            <person name="Kuske C.R."/>
            <person name="Richardson P."/>
        </authorList>
    </citation>
    <scope>NUCLEOTIDE SEQUENCE</scope>
    <source>
        <strain evidence="2">Ellin6076</strain>
    </source>
</reference>
<dbReference type="InParanoid" id="Q01U06"/>
<dbReference type="eggNOG" id="COG0667">
    <property type="taxonomic scope" value="Bacteria"/>
</dbReference>
<name>Q01U06_SOLUE</name>
<dbReference type="HOGENOM" id="CLU_023205_2_3_0"/>
<dbReference type="SUPFAM" id="SSF51430">
    <property type="entry name" value="NAD(P)-linked oxidoreductase"/>
    <property type="match status" value="1"/>
</dbReference>
<dbReference type="Pfam" id="PF00248">
    <property type="entry name" value="Aldo_ket_red"/>
    <property type="match status" value="1"/>
</dbReference>
<dbReference type="STRING" id="234267.Acid_5923"/>
<dbReference type="InterPro" id="IPR036812">
    <property type="entry name" value="NAD(P)_OxRdtase_dom_sf"/>
</dbReference>